<dbReference type="Proteomes" id="UP001269144">
    <property type="component" value="Unassembled WGS sequence"/>
</dbReference>
<gene>
    <name evidence="5" type="ORF">RGQ15_21520</name>
</gene>
<protein>
    <submittedName>
        <fullName evidence="5">ATP-binding protein</fullName>
    </submittedName>
</protein>
<accession>A0ABU2HYM5</accession>
<comment type="similarity">
    <text evidence="1">Belongs to the AAA ATPase family.</text>
</comment>
<keyword evidence="6" id="KW-1185">Reference proteome</keyword>
<name>A0ABU2HYM5_9RHOB</name>
<dbReference type="SUPFAM" id="SSF52540">
    <property type="entry name" value="P-loop containing nucleoside triphosphate hydrolases"/>
    <property type="match status" value="1"/>
</dbReference>
<evidence type="ECO:0000313" key="6">
    <source>
        <dbReference type="Proteomes" id="UP001269144"/>
    </source>
</evidence>
<dbReference type="PANTHER" id="PTHR23073">
    <property type="entry name" value="26S PROTEASOME REGULATORY SUBUNIT"/>
    <property type="match status" value="1"/>
</dbReference>
<evidence type="ECO:0000313" key="5">
    <source>
        <dbReference type="EMBL" id="MDS9470136.1"/>
    </source>
</evidence>
<sequence>MTALDPVAHKARLAFAKAVASLSLRLAEGERPDATDLAGTPFERLAERFGLTGAEMLALGLLAAAASDPAARAATSTADELARLSGMDAGRLRPTAVLSAWQLVRWGPDGPVLDPRITDWLRGLQSLDPRLLPWLSTLVPATGLLPRHAEIAQGIYRHILIHQGIVVIAGEGSRTRVKVAFEAARALDMQAVAFDPALLFEPADRRAALLRALARETVLDRVLPVFEANVLEPDLLRAAARLEVPALMLGPAVETGGPDLPYTVLLSPPGPQERRGLWRAALQLESDRMVAELAETFALGADDIARIAACLPDMPPRKRAAAAWSAARTAQAPQPDPLIFRLPARARWSDLVLPTQTLAALRAMTAQVKHRATVYRDWGMGGATDRGLGVTALFCGPSGTGKTYAAEAVAAELGLDLLRVDLAQVVDKYFGETEKHLDRVFGLAERSGAILLFDEAEALFRQRGEGEGSSRHFVSMTVAYLLQRLETTPGVCLLTTNMRSAVDDAFLRRLRFVIPFPFPGLAERRRLWAMAFPARAPASALDLERLAELPLAGGAIRTVSLNAAFLAAERGEGICMGDILAALDFENAKHNQPIDLGLLRRRMAR</sequence>
<reference evidence="6" key="1">
    <citation type="submission" date="2023-07" db="EMBL/GenBank/DDBJ databases">
        <title>Paracoccus sp. MBLB3053 whole genome sequence.</title>
        <authorList>
            <person name="Hwang C.Y."/>
            <person name="Cho E.-S."/>
            <person name="Seo M.-J."/>
        </authorList>
    </citation>
    <scope>NUCLEOTIDE SEQUENCE [LARGE SCALE GENOMIC DNA]</scope>
    <source>
        <strain evidence="6">MBLB3053</strain>
    </source>
</reference>
<dbReference type="Gene3D" id="3.40.50.300">
    <property type="entry name" value="P-loop containing nucleotide triphosphate hydrolases"/>
    <property type="match status" value="1"/>
</dbReference>
<comment type="caution">
    <text evidence="5">The sequence shown here is derived from an EMBL/GenBank/DDBJ whole genome shotgun (WGS) entry which is preliminary data.</text>
</comment>
<dbReference type="SMART" id="SM00382">
    <property type="entry name" value="AAA"/>
    <property type="match status" value="1"/>
</dbReference>
<proteinExistence type="inferred from homology"/>
<feature type="domain" description="AAA+ ATPase" evidence="4">
    <location>
        <begin position="388"/>
        <end position="520"/>
    </location>
</feature>
<dbReference type="EMBL" id="JAVQLW010000005">
    <property type="protein sequence ID" value="MDS9470136.1"/>
    <property type="molecule type" value="Genomic_DNA"/>
</dbReference>
<keyword evidence="2" id="KW-0547">Nucleotide-binding</keyword>
<dbReference type="CDD" id="cd19481">
    <property type="entry name" value="RecA-like_protease"/>
    <property type="match status" value="1"/>
</dbReference>
<evidence type="ECO:0000256" key="3">
    <source>
        <dbReference type="ARBA" id="ARBA00022840"/>
    </source>
</evidence>
<dbReference type="InterPro" id="IPR003593">
    <property type="entry name" value="AAA+_ATPase"/>
</dbReference>
<dbReference type="InterPro" id="IPR027417">
    <property type="entry name" value="P-loop_NTPase"/>
</dbReference>
<dbReference type="InterPro" id="IPR050221">
    <property type="entry name" value="26S_Proteasome_ATPase"/>
</dbReference>
<keyword evidence="3 5" id="KW-0067">ATP-binding</keyword>
<evidence type="ECO:0000256" key="1">
    <source>
        <dbReference type="ARBA" id="ARBA00006914"/>
    </source>
</evidence>
<organism evidence="5 6">
    <name type="scientific">Paracoccus aurantius</name>
    <dbReference type="NCBI Taxonomy" id="3073814"/>
    <lineage>
        <taxon>Bacteria</taxon>
        <taxon>Pseudomonadati</taxon>
        <taxon>Pseudomonadota</taxon>
        <taxon>Alphaproteobacteria</taxon>
        <taxon>Rhodobacterales</taxon>
        <taxon>Paracoccaceae</taxon>
        <taxon>Paracoccus</taxon>
    </lineage>
</organism>
<dbReference type="InterPro" id="IPR003959">
    <property type="entry name" value="ATPase_AAA_core"/>
</dbReference>
<evidence type="ECO:0000256" key="2">
    <source>
        <dbReference type="ARBA" id="ARBA00022741"/>
    </source>
</evidence>
<dbReference type="Pfam" id="PF00004">
    <property type="entry name" value="AAA"/>
    <property type="match status" value="1"/>
</dbReference>
<dbReference type="RefSeq" id="WP_311162947.1">
    <property type="nucleotide sequence ID" value="NZ_JAVQLW010000005.1"/>
</dbReference>
<dbReference type="GO" id="GO:0005524">
    <property type="term" value="F:ATP binding"/>
    <property type="evidence" value="ECO:0007669"/>
    <property type="project" value="UniProtKB-KW"/>
</dbReference>
<evidence type="ECO:0000259" key="4">
    <source>
        <dbReference type="SMART" id="SM00382"/>
    </source>
</evidence>